<dbReference type="SUPFAM" id="SSF161098">
    <property type="entry name" value="MetI-like"/>
    <property type="match status" value="1"/>
</dbReference>
<dbReference type="RefSeq" id="WP_067977640.1">
    <property type="nucleotide sequence ID" value="NZ_CP014163.1"/>
</dbReference>
<dbReference type="Proteomes" id="UP000062260">
    <property type="component" value="Chromosome"/>
</dbReference>
<feature type="transmembrane region" description="Helical" evidence="7">
    <location>
        <begin position="20"/>
        <end position="45"/>
    </location>
</feature>
<gene>
    <name evidence="8" type="ORF">AWM75_02070</name>
</gene>
<proteinExistence type="inferred from homology"/>
<comment type="subcellular location">
    <subcellularLocation>
        <location evidence="1 7">Cell membrane</location>
        <topology evidence="1 7">Multi-pass membrane protein</topology>
    </subcellularLocation>
</comment>
<keyword evidence="3" id="KW-1003">Cell membrane</keyword>
<dbReference type="EMBL" id="CP014163">
    <property type="protein sequence ID" value="AMB98852.1"/>
    <property type="molecule type" value="Genomic_DNA"/>
</dbReference>
<dbReference type="GO" id="GO:0005886">
    <property type="term" value="C:plasma membrane"/>
    <property type="evidence" value="ECO:0007669"/>
    <property type="project" value="UniProtKB-SubCell"/>
</dbReference>
<keyword evidence="5 7" id="KW-1133">Transmembrane helix</keyword>
<name>A0A0X8FK95_9LACT</name>
<keyword evidence="2 7" id="KW-0813">Transport</keyword>
<keyword evidence="9" id="KW-1185">Reference proteome</keyword>
<feature type="transmembrane region" description="Helical" evidence="7">
    <location>
        <begin position="151"/>
        <end position="170"/>
    </location>
</feature>
<protein>
    <submittedName>
        <fullName evidence="8">ABC transporter permease</fullName>
    </submittedName>
</protein>
<dbReference type="AlphaFoldDB" id="A0A0X8FK95"/>
<dbReference type="PANTHER" id="PTHR43744">
    <property type="entry name" value="ABC TRANSPORTER PERMEASE PROTEIN MG189-RELATED-RELATED"/>
    <property type="match status" value="1"/>
</dbReference>
<dbReference type="PANTHER" id="PTHR43744:SF8">
    <property type="entry name" value="SN-GLYCEROL-3-PHOSPHATE TRANSPORT SYSTEM PERMEASE PROTEIN UGPE"/>
    <property type="match status" value="1"/>
</dbReference>
<keyword evidence="6 7" id="KW-0472">Membrane</keyword>
<dbReference type="STRING" id="128944.AWM75_02070"/>
<evidence type="ECO:0000256" key="4">
    <source>
        <dbReference type="ARBA" id="ARBA00022692"/>
    </source>
</evidence>
<evidence type="ECO:0000313" key="9">
    <source>
        <dbReference type="Proteomes" id="UP000062260"/>
    </source>
</evidence>
<dbReference type="CDD" id="cd06261">
    <property type="entry name" value="TM_PBP2"/>
    <property type="match status" value="1"/>
</dbReference>
<dbReference type="InterPro" id="IPR035906">
    <property type="entry name" value="MetI-like_sf"/>
</dbReference>
<dbReference type="KEGG" id="auh:AWM75_02070"/>
<sequence>MAQNVQQVDKVKKPINWSRIGLLCLNIIMWLIVMFPLIYAFLMAIKPPADLYNPESVLFPQHPTLKNFSDVFDLAPIGLYIRNSLIVATSITIIQIITSVLSAFAFKFLHFKGSGILYALIMATMMIPGESVIISQFLMVSSWGWTDSLRVLIIPFAVSAFNIFLCRQSLESFPMEIYEAAKIDGCSNLRFVFTVLLPLMKPTLGAMAVQSFLGGWNMYMWPLLTTNNDNVRTVQIGIGMLNSVDSQSMVLMVAGVVICMIPSLAIFIIGQRNMVKGLTAGAVKG</sequence>
<feature type="transmembrane region" description="Helical" evidence="7">
    <location>
        <begin position="85"/>
        <end position="109"/>
    </location>
</feature>
<evidence type="ECO:0000256" key="5">
    <source>
        <dbReference type="ARBA" id="ARBA00022989"/>
    </source>
</evidence>
<feature type="transmembrane region" description="Helical" evidence="7">
    <location>
        <begin position="191"/>
        <end position="213"/>
    </location>
</feature>
<accession>A0A0X8FK95</accession>
<reference evidence="9" key="2">
    <citation type="submission" date="2016-01" db="EMBL/GenBank/DDBJ databases">
        <title>Six Aerococcus type strain genome sequencing and assembly using PacBio and Illumina Hiseq.</title>
        <authorList>
            <person name="Carkaci D."/>
            <person name="Dargis R."/>
            <person name="Nielsen X.C."/>
            <person name="Skovgaard O."/>
            <person name="Fuursted K."/>
            <person name="Christensen J.J."/>
        </authorList>
    </citation>
    <scope>NUCLEOTIDE SEQUENCE [LARGE SCALE GENOMIC DNA]</scope>
    <source>
        <strain evidence="9">CCUG42038B</strain>
    </source>
</reference>
<evidence type="ECO:0000313" key="8">
    <source>
        <dbReference type="EMBL" id="AMB98852.1"/>
    </source>
</evidence>
<dbReference type="InterPro" id="IPR000515">
    <property type="entry name" value="MetI-like"/>
</dbReference>
<reference evidence="8 9" key="1">
    <citation type="journal article" date="2016" name="Genome Announc.">
        <title>Complete Genome Sequences of Aerococcus christensenii CCUG 28831T, Aerococcus sanguinicola CCUG 43001T, Aerococcus urinae CCUG 36881T, Aerococcus urinaeequi CCUG 28094T, Aerococcus urinaehominis CCUG 42038 BT, and Aerococcus viridans CCUG 4311T.</title>
        <authorList>
            <person name="Carkaci D."/>
            <person name="Dargis R."/>
            <person name="Nielsen X.C."/>
            <person name="Skovgaard O."/>
            <person name="Fuursted K."/>
            <person name="Christensen J.J."/>
        </authorList>
    </citation>
    <scope>NUCLEOTIDE SEQUENCE [LARGE SCALE GENOMIC DNA]</scope>
    <source>
        <strain evidence="8 9">CCUG42038B</strain>
    </source>
</reference>
<dbReference type="Gene3D" id="1.10.3720.10">
    <property type="entry name" value="MetI-like"/>
    <property type="match status" value="1"/>
</dbReference>
<organism evidence="8 9">
    <name type="scientific">Aerococcus urinaehominis</name>
    <dbReference type="NCBI Taxonomy" id="128944"/>
    <lineage>
        <taxon>Bacteria</taxon>
        <taxon>Bacillati</taxon>
        <taxon>Bacillota</taxon>
        <taxon>Bacilli</taxon>
        <taxon>Lactobacillales</taxon>
        <taxon>Aerococcaceae</taxon>
        <taxon>Aerococcus</taxon>
    </lineage>
</organism>
<dbReference type="GO" id="GO:0055085">
    <property type="term" value="P:transmembrane transport"/>
    <property type="evidence" value="ECO:0007669"/>
    <property type="project" value="InterPro"/>
</dbReference>
<keyword evidence="4 7" id="KW-0812">Transmembrane</keyword>
<comment type="similarity">
    <text evidence="7">Belongs to the binding-protein-dependent transport system permease family.</text>
</comment>
<feature type="transmembrane region" description="Helical" evidence="7">
    <location>
        <begin position="249"/>
        <end position="269"/>
    </location>
</feature>
<dbReference type="PROSITE" id="PS50928">
    <property type="entry name" value="ABC_TM1"/>
    <property type="match status" value="1"/>
</dbReference>
<evidence type="ECO:0000256" key="2">
    <source>
        <dbReference type="ARBA" id="ARBA00022448"/>
    </source>
</evidence>
<dbReference type="OrthoDB" id="9771544at2"/>
<evidence type="ECO:0000256" key="1">
    <source>
        <dbReference type="ARBA" id="ARBA00004651"/>
    </source>
</evidence>
<evidence type="ECO:0000256" key="3">
    <source>
        <dbReference type="ARBA" id="ARBA00022475"/>
    </source>
</evidence>
<evidence type="ECO:0000256" key="6">
    <source>
        <dbReference type="ARBA" id="ARBA00023136"/>
    </source>
</evidence>
<evidence type="ECO:0000256" key="7">
    <source>
        <dbReference type="RuleBase" id="RU363032"/>
    </source>
</evidence>
<feature type="transmembrane region" description="Helical" evidence="7">
    <location>
        <begin position="116"/>
        <end position="139"/>
    </location>
</feature>
<dbReference type="Pfam" id="PF00528">
    <property type="entry name" value="BPD_transp_1"/>
    <property type="match status" value="1"/>
</dbReference>